<dbReference type="InterPro" id="IPR037095">
    <property type="entry name" value="RBP-J/Cbf11_DNA-bd_sf"/>
</dbReference>
<feature type="compositionally biased region" description="Low complexity" evidence="7">
    <location>
        <begin position="373"/>
        <end position="382"/>
    </location>
</feature>
<dbReference type="EMBL" id="MCGN01000006">
    <property type="protein sequence ID" value="ORY95957.1"/>
    <property type="molecule type" value="Genomic_DNA"/>
</dbReference>
<reference evidence="10 11" key="1">
    <citation type="submission" date="2016-07" db="EMBL/GenBank/DDBJ databases">
        <title>Pervasive Adenine N6-methylation of Active Genes in Fungi.</title>
        <authorList>
            <consortium name="DOE Joint Genome Institute"/>
            <person name="Mondo S.J."/>
            <person name="Dannebaum R.O."/>
            <person name="Kuo R.C."/>
            <person name="Labutti K."/>
            <person name="Haridas S."/>
            <person name="Kuo A."/>
            <person name="Salamov A."/>
            <person name="Ahrendt S.R."/>
            <person name="Lipzen A."/>
            <person name="Sullivan W."/>
            <person name="Andreopoulos W.B."/>
            <person name="Clum A."/>
            <person name="Lindquist E."/>
            <person name="Daum C."/>
            <person name="Ramamoorthy G.K."/>
            <person name="Gryganskyi A."/>
            <person name="Culley D."/>
            <person name="Magnuson J.K."/>
            <person name="James T.Y."/>
            <person name="O'Malley M.A."/>
            <person name="Stajich J.E."/>
            <person name="Spatafora J.W."/>
            <person name="Visel A."/>
            <person name="Grigoriev I.V."/>
        </authorList>
    </citation>
    <scope>NUCLEOTIDE SEQUENCE [LARGE SCALE GENOMIC DNA]</scope>
    <source>
        <strain evidence="10 11">NRRL 2496</strain>
    </source>
</reference>
<evidence type="ECO:0000256" key="4">
    <source>
        <dbReference type="ARBA" id="ARBA00023125"/>
    </source>
</evidence>
<dbReference type="GO" id="GO:0000978">
    <property type="term" value="F:RNA polymerase II cis-regulatory region sequence-specific DNA binding"/>
    <property type="evidence" value="ECO:0007669"/>
    <property type="project" value="InterPro"/>
</dbReference>
<feature type="region of interest" description="Disordered" evidence="7">
    <location>
        <begin position="215"/>
        <end position="270"/>
    </location>
</feature>
<dbReference type="InterPro" id="IPR015351">
    <property type="entry name" value="RBP-J/Cbf11/Cbf12_DNA-bd"/>
</dbReference>
<evidence type="ECO:0000256" key="3">
    <source>
        <dbReference type="ARBA" id="ARBA00023015"/>
    </source>
</evidence>
<feature type="compositionally biased region" description="Basic and acidic residues" evidence="7">
    <location>
        <begin position="696"/>
        <end position="706"/>
    </location>
</feature>
<dbReference type="InterPro" id="IPR014756">
    <property type="entry name" value="Ig_E-set"/>
</dbReference>
<evidence type="ECO:0000256" key="2">
    <source>
        <dbReference type="ARBA" id="ARBA00009704"/>
    </source>
</evidence>
<evidence type="ECO:0008006" key="12">
    <source>
        <dbReference type="Google" id="ProtNLM"/>
    </source>
</evidence>
<evidence type="ECO:0000313" key="11">
    <source>
        <dbReference type="Proteomes" id="UP000242180"/>
    </source>
</evidence>
<keyword evidence="11" id="KW-1185">Reference proteome</keyword>
<keyword evidence="3" id="KW-0805">Transcription regulation</keyword>
<dbReference type="Pfam" id="PF09270">
    <property type="entry name" value="BTD"/>
    <property type="match status" value="1"/>
</dbReference>
<dbReference type="Proteomes" id="UP000242180">
    <property type="component" value="Unassembled WGS sequence"/>
</dbReference>
<dbReference type="Gene3D" id="2.60.40.1450">
    <property type="entry name" value="LAG1, DNA binding domain"/>
    <property type="match status" value="1"/>
</dbReference>
<evidence type="ECO:0000313" key="10">
    <source>
        <dbReference type="EMBL" id="ORY95957.1"/>
    </source>
</evidence>
<feature type="compositionally biased region" description="Low complexity" evidence="7">
    <location>
        <begin position="306"/>
        <end position="335"/>
    </location>
</feature>
<protein>
    <recommendedName>
        <fullName evidence="12">LAG1-DNAbind-domain-containing protein</fullName>
    </recommendedName>
</protein>
<dbReference type="SMART" id="SM01267">
    <property type="entry name" value="LAG1_DNAbind"/>
    <property type="match status" value="1"/>
</dbReference>
<dbReference type="InterPro" id="IPR040159">
    <property type="entry name" value="CLS_fam"/>
</dbReference>
<keyword evidence="4" id="KW-0238">DNA-binding</keyword>
<feature type="domain" description="Beta-trefoil DNA-binding" evidence="9">
    <location>
        <begin position="625"/>
        <end position="861"/>
    </location>
</feature>
<evidence type="ECO:0000256" key="7">
    <source>
        <dbReference type="SAM" id="MobiDB-lite"/>
    </source>
</evidence>
<dbReference type="GO" id="GO:0005634">
    <property type="term" value="C:nucleus"/>
    <property type="evidence" value="ECO:0007669"/>
    <property type="project" value="UniProtKB-SubCell"/>
</dbReference>
<evidence type="ECO:0000256" key="1">
    <source>
        <dbReference type="ARBA" id="ARBA00004123"/>
    </source>
</evidence>
<gene>
    <name evidence="10" type="ORF">BCR43DRAFT_506381</name>
</gene>
<dbReference type="GO" id="GO:0001228">
    <property type="term" value="F:DNA-binding transcription activator activity, RNA polymerase II-specific"/>
    <property type="evidence" value="ECO:0007669"/>
    <property type="project" value="InterPro"/>
</dbReference>
<dbReference type="Gene3D" id="2.80.10.50">
    <property type="match status" value="1"/>
</dbReference>
<accession>A0A1X2HBA9</accession>
<feature type="region of interest" description="Disordered" evidence="7">
    <location>
        <begin position="297"/>
        <end position="407"/>
    </location>
</feature>
<keyword evidence="5" id="KW-0804">Transcription</keyword>
<evidence type="ECO:0000256" key="5">
    <source>
        <dbReference type="ARBA" id="ARBA00023163"/>
    </source>
</evidence>
<feature type="compositionally biased region" description="Low complexity" evidence="7">
    <location>
        <begin position="94"/>
        <end position="128"/>
    </location>
</feature>
<feature type="region of interest" description="Disordered" evidence="7">
    <location>
        <begin position="68"/>
        <end position="169"/>
    </location>
</feature>
<evidence type="ECO:0000259" key="8">
    <source>
        <dbReference type="SMART" id="SM01267"/>
    </source>
</evidence>
<dbReference type="SMART" id="SM01268">
    <property type="entry name" value="BTD"/>
    <property type="match status" value="1"/>
</dbReference>
<keyword evidence="6" id="KW-0539">Nucleus</keyword>
<dbReference type="FunFam" id="2.60.40.1450:FF:000003">
    <property type="entry name" value="Related to J kappa-recombination signal binding protein"/>
    <property type="match status" value="1"/>
</dbReference>
<feature type="domain" description="RBP-J/Cbf11/Cbf12 DNA binding" evidence="8">
    <location>
        <begin position="456"/>
        <end position="624"/>
    </location>
</feature>
<dbReference type="Pfam" id="PF20144">
    <property type="entry name" value="TIG_SUH"/>
    <property type="match status" value="1"/>
</dbReference>
<dbReference type="PANTHER" id="PTHR10665">
    <property type="entry name" value="RECOMBINING BINDING PROTEIN SUPPRESSOR OF HAIRLESS"/>
    <property type="match status" value="1"/>
</dbReference>
<dbReference type="SUPFAM" id="SSF49417">
    <property type="entry name" value="p53-like transcription factors"/>
    <property type="match status" value="1"/>
</dbReference>
<feature type="region of interest" description="Disordered" evidence="7">
    <location>
        <begin position="1"/>
        <end position="56"/>
    </location>
</feature>
<dbReference type="STRING" id="13706.A0A1X2HBA9"/>
<feature type="region of interest" description="Disordered" evidence="7">
    <location>
        <begin position="848"/>
        <end position="870"/>
    </location>
</feature>
<dbReference type="Gene3D" id="2.60.40.10">
    <property type="entry name" value="Immunoglobulins"/>
    <property type="match status" value="1"/>
</dbReference>
<comment type="subcellular location">
    <subcellularLocation>
        <location evidence="1">Nucleus</location>
    </subcellularLocation>
</comment>
<evidence type="ECO:0000256" key="6">
    <source>
        <dbReference type="ARBA" id="ARBA00023242"/>
    </source>
</evidence>
<evidence type="ECO:0000259" key="9">
    <source>
        <dbReference type="SMART" id="SM01268"/>
    </source>
</evidence>
<sequence length="1047" mass="113900">MADPSDRGEPVGFSTQTPPASRKRKQDAHPHEVHAAAAAAGLTSTTPTPDTSGLNWPVYKAEWSDLTSFLDSQNPFESRTNDPGGGREREKAGEAGLEGAGARSGLDSGLLGSTSSSSSNTDNTFLTSGSHHPQPIGFDFMQHPSAAPNGFHDEHSSRQNVIQHDGTGERPEVGGLSYGLPTLPHTTNRNAHSREPLHLGDFGAIHERHQPQLIHSWMGGGSSTADLTPTPPAMRHPNPNSSPHGHHQHHSDHDASGPPFTPGTPAFFSPSFLESLQEDDNSLETASLRLNEPMENNHVYHHGTHNSSNNNSSSNSSSSNNFPPAPDFANPSFSSEAVQNQGRSRQSSLQHYPYYLSSDGSALSPPESPSSPAPGFSSNNSSTATSIQRLGHSRLTPTIPEIDEDGNEPRFLNHRILKASLASSRLAQAQASEAQLLPLINNYLHASDPVAMGEKTVMILTSKVAQKSYGTEKRFLCPPPTAILIGSSWLGQNNEDPPRLTVGISGESSQYQQSGQVEWYTSQGTVVGHTGQPAPAKPNEEHHHTQQIKQDLDWVREQRDQIIAAGRCVSKNLFINDADEKRKRVECLVRIQLGSGALLGTLASRGIKVISKPSKKRQSVKNMELCIHHGTTVSLFNRIRSQTVSTKYLGVSCGQSTFAVPGFMSDEPSGGGTCFVARTTSWDPFVIWIVDTSRSPRDDQHTEHHQQHQSGVSHPPPPAIALRSTTNQPIPIHYNQHIVLQCLTTGLVSPVMIIRKIDKASTVVGGARAAMDSPEVMGGGGEFGDECLGDPVSQLHKIALQIVQDPAYYPPSASSPTLGPMPRAAHPITYLACLNDMVGMHKTLEQRRPISPMPPSATASWGEGTSHDTGRAIRKRRVSSDETFMMEESPHLYRRRVNSLGGAPDASYHNGRRLSISQLGAYWSEDVSDAAVWTIVGTDCANYKFWAPEKALQPNSPIVERFPYLSHYAISGRDPSTLSLHGENFSRDLQVWFGAIRSPHVEYRGRELLLCRVPDHPEDIANPVRILLVLGNGTVIHKTNHSYQFLH</sequence>
<dbReference type="InterPro" id="IPR013783">
    <property type="entry name" value="Ig-like_fold"/>
</dbReference>
<feature type="compositionally biased region" description="Polar residues" evidence="7">
    <location>
        <begin position="42"/>
        <end position="54"/>
    </location>
</feature>
<comment type="caution">
    <text evidence="10">The sequence shown here is derived from an EMBL/GenBank/DDBJ whole genome shotgun (WGS) entry which is preliminary data.</text>
</comment>
<feature type="compositionally biased region" description="Polar residues" evidence="7">
    <location>
        <begin position="336"/>
        <end position="350"/>
    </location>
</feature>
<feature type="region of interest" description="Disordered" evidence="7">
    <location>
        <begin position="696"/>
        <end position="724"/>
    </location>
</feature>
<comment type="similarity">
    <text evidence="2">Belongs to the Su(H) family.</text>
</comment>
<dbReference type="InterPro" id="IPR038007">
    <property type="entry name" value="RBP-Jkappa_IPT"/>
</dbReference>
<name>A0A1X2HBA9_SYNRA</name>
<dbReference type="OrthoDB" id="5600360at2759"/>
<dbReference type="InParanoid" id="A0A1X2HBA9"/>
<dbReference type="InterPro" id="IPR015350">
    <property type="entry name" value="Beta-trefoil_DNA-bd_dom"/>
</dbReference>
<feature type="compositionally biased region" description="Polar residues" evidence="7">
    <location>
        <begin position="68"/>
        <end position="78"/>
    </location>
</feature>
<dbReference type="OMA" id="IPIHYNQ"/>
<dbReference type="SUPFAM" id="SSF110217">
    <property type="entry name" value="DNA-binding protein LAG-1 (CSL)"/>
    <property type="match status" value="1"/>
</dbReference>
<dbReference type="InterPro" id="IPR008967">
    <property type="entry name" value="p53-like_TF_DNA-bd_sf"/>
</dbReference>
<dbReference type="SUPFAM" id="SSF81296">
    <property type="entry name" value="E set domains"/>
    <property type="match status" value="1"/>
</dbReference>
<proteinExistence type="inferred from homology"/>
<dbReference type="AlphaFoldDB" id="A0A1X2HBA9"/>
<organism evidence="10 11">
    <name type="scientific">Syncephalastrum racemosum</name>
    <name type="common">Filamentous fungus</name>
    <dbReference type="NCBI Taxonomy" id="13706"/>
    <lineage>
        <taxon>Eukaryota</taxon>
        <taxon>Fungi</taxon>
        <taxon>Fungi incertae sedis</taxon>
        <taxon>Mucoromycota</taxon>
        <taxon>Mucoromycotina</taxon>
        <taxon>Mucoromycetes</taxon>
        <taxon>Mucorales</taxon>
        <taxon>Syncephalastraceae</taxon>
        <taxon>Syncephalastrum</taxon>
    </lineage>
</organism>
<dbReference type="InterPro" id="IPR036358">
    <property type="entry name" value="BTD_sf"/>
</dbReference>
<dbReference type="Pfam" id="PF09271">
    <property type="entry name" value="LAG1-DNAbind"/>
    <property type="match status" value="1"/>
</dbReference>